<gene>
    <name evidence="2" type="ORF">SAMN05444336_103352</name>
</gene>
<feature type="signal peptide" evidence="1">
    <location>
        <begin position="1"/>
        <end position="18"/>
    </location>
</feature>
<sequence>MRLMRNGLVCLAAAAALAGCGLDGEEPTPLTDREAVQSGSRFETPTVVGDLFATGRPTGPDGEGGSLPVNKYLWRASLQTLEFLPLASTDPFSGVIVTDWSNSAQTPDERFKVTAYITDYKLEARSLRVAVYREVKSGDGAWAPADVSDATPRRLEDAILTRARQLRVAELEADG</sequence>
<proteinExistence type="predicted"/>
<evidence type="ECO:0000313" key="2">
    <source>
        <dbReference type="EMBL" id="SDX11792.1"/>
    </source>
</evidence>
<dbReference type="Pfam" id="PF12100">
    <property type="entry name" value="DUF3576"/>
    <property type="match status" value="1"/>
</dbReference>
<dbReference type="PROSITE" id="PS51257">
    <property type="entry name" value="PROKAR_LIPOPROTEIN"/>
    <property type="match status" value="1"/>
</dbReference>
<dbReference type="STRING" id="356660.SAMN05444336_103352"/>
<organism evidence="2 3">
    <name type="scientific">Albimonas donghaensis</name>
    <dbReference type="NCBI Taxonomy" id="356660"/>
    <lineage>
        <taxon>Bacteria</taxon>
        <taxon>Pseudomonadati</taxon>
        <taxon>Pseudomonadota</taxon>
        <taxon>Alphaproteobacteria</taxon>
        <taxon>Rhodobacterales</taxon>
        <taxon>Paracoccaceae</taxon>
        <taxon>Albimonas</taxon>
    </lineage>
</organism>
<evidence type="ECO:0000256" key="1">
    <source>
        <dbReference type="SAM" id="SignalP"/>
    </source>
</evidence>
<dbReference type="InterPro" id="IPR021959">
    <property type="entry name" value="DUF3576"/>
</dbReference>
<dbReference type="EMBL" id="FNMZ01000003">
    <property type="protein sequence ID" value="SDX11792.1"/>
    <property type="molecule type" value="Genomic_DNA"/>
</dbReference>
<accession>A0A1H2Z2Y1</accession>
<dbReference type="AlphaFoldDB" id="A0A1H2Z2Y1"/>
<keyword evidence="3" id="KW-1185">Reference proteome</keyword>
<keyword evidence="1" id="KW-0732">Signal</keyword>
<evidence type="ECO:0000313" key="3">
    <source>
        <dbReference type="Proteomes" id="UP000199118"/>
    </source>
</evidence>
<feature type="chain" id="PRO_5011558475" description="DUF3576 domain-containing protein" evidence="1">
    <location>
        <begin position="19"/>
        <end position="175"/>
    </location>
</feature>
<dbReference type="Proteomes" id="UP000199118">
    <property type="component" value="Unassembled WGS sequence"/>
</dbReference>
<name>A0A1H2Z2Y1_9RHOB</name>
<protein>
    <recommendedName>
        <fullName evidence="4">DUF3576 domain-containing protein</fullName>
    </recommendedName>
</protein>
<reference evidence="2 3" key="1">
    <citation type="submission" date="2016-10" db="EMBL/GenBank/DDBJ databases">
        <authorList>
            <person name="de Groot N.N."/>
        </authorList>
    </citation>
    <scope>NUCLEOTIDE SEQUENCE [LARGE SCALE GENOMIC DNA]</scope>
    <source>
        <strain evidence="2 3">DSM 17890</strain>
    </source>
</reference>
<evidence type="ECO:0008006" key="4">
    <source>
        <dbReference type="Google" id="ProtNLM"/>
    </source>
</evidence>